<dbReference type="Proteomes" id="UP001285855">
    <property type="component" value="Unassembled WGS sequence"/>
</dbReference>
<dbReference type="PANTHER" id="PTHR35340:SF5">
    <property type="entry name" value="ASST-DOMAIN-CONTAINING PROTEIN"/>
    <property type="match status" value="1"/>
</dbReference>
<evidence type="ECO:0000313" key="2">
    <source>
        <dbReference type="Proteomes" id="UP001285855"/>
    </source>
</evidence>
<evidence type="ECO:0000313" key="1">
    <source>
        <dbReference type="EMBL" id="MDY2586324.1"/>
    </source>
</evidence>
<protein>
    <submittedName>
        <fullName evidence="1">Arylsulfotransferase family protein</fullName>
    </submittedName>
</protein>
<dbReference type="PANTHER" id="PTHR35340">
    <property type="entry name" value="PQQ ENZYME REPEAT PROTEIN-RELATED"/>
    <property type="match status" value="1"/>
</dbReference>
<dbReference type="SUPFAM" id="SSF63829">
    <property type="entry name" value="Calcium-dependent phosphotriesterase"/>
    <property type="match status" value="1"/>
</dbReference>
<sequence length="434" mass="49926">MKTIRKLAFIIIGIFVLMLWSGIVRNAALGQNAAGPLTEPIRAFSEIPSNMKMAFNHFFRAPEYYLKTKDKDLKEINNLSYDLYGSYAYRSGNQFNIELKNFKTDEIINKWKLPVEFLSKYYEVGQNDRLYPTKLMANRDLIASCNEKPGLLRLDSTSKVKWFNKDFIFHHAMNLDHEGNIWIPGVKHEGGLIVPKVVSVDSKKTEYRDDLILNVDAETGKTIYSKSLTEIFIENDLDELMNKATHVTDPFHLNDIQPVVIDSSSYYNKGDLFLSFRHLSTILHYRPSTGKVVNVIDGPFTFQHDVDVLSDNTIAIFNNNSPAWDVHFNKNEFKPSNGTIQRKITHSNVLIYNFEKDSFKALYEDQFIENEIFTGAEGLYELLPNGDMFVEEQGSGILWVLNENGVVLKTVLKSDIEGYHYLSNWTTIYTDINF</sequence>
<dbReference type="InterPro" id="IPR053143">
    <property type="entry name" value="Arylsulfate_ST"/>
</dbReference>
<keyword evidence="2" id="KW-1185">Reference proteome</keyword>
<accession>A0ABU5EJU3</accession>
<reference evidence="1 2" key="1">
    <citation type="submission" date="2023-11" db="EMBL/GenBank/DDBJ databases">
        <title>Winogradskyella pelagius sp. nov., isolated from coastal sediment.</title>
        <authorList>
            <person name="Li F."/>
        </authorList>
    </citation>
    <scope>NUCLEOTIDE SEQUENCE [LARGE SCALE GENOMIC DNA]</scope>
    <source>
        <strain evidence="1 2">KCTC 23502</strain>
    </source>
</reference>
<proteinExistence type="predicted"/>
<name>A0ABU5EJU3_9FLAO</name>
<dbReference type="InterPro" id="IPR039535">
    <property type="entry name" value="ASST-like"/>
</dbReference>
<dbReference type="Pfam" id="PF14269">
    <property type="entry name" value="Arylsulfotran_2"/>
    <property type="match status" value="1"/>
</dbReference>
<dbReference type="EMBL" id="JAXDAE010000002">
    <property type="protein sequence ID" value="MDY2586324.1"/>
    <property type="molecule type" value="Genomic_DNA"/>
</dbReference>
<organism evidence="1 2">
    <name type="scientific">Winogradskyella aquimaris</name>
    <dbReference type="NCBI Taxonomy" id="864074"/>
    <lineage>
        <taxon>Bacteria</taxon>
        <taxon>Pseudomonadati</taxon>
        <taxon>Bacteroidota</taxon>
        <taxon>Flavobacteriia</taxon>
        <taxon>Flavobacteriales</taxon>
        <taxon>Flavobacteriaceae</taxon>
        <taxon>Winogradskyella</taxon>
    </lineage>
</organism>
<dbReference type="RefSeq" id="WP_320554697.1">
    <property type="nucleotide sequence ID" value="NZ_JAXDAE010000002.1"/>
</dbReference>
<comment type="caution">
    <text evidence="1">The sequence shown here is derived from an EMBL/GenBank/DDBJ whole genome shotgun (WGS) entry which is preliminary data.</text>
</comment>
<gene>
    <name evidence="1" type="ORF">SNF14_03150</name>
</gene>